<dbReference type="AlphaFoldDB" id="U1MLI3"/>
<name>U1MLI3_9EURY</name>
<sequence length="102" mass="10869">MHREDQQAHRGIQYGGYVTAGIGVIVGMTWVARAFVSDTSTALSIQTVLVVLGAIGLALDGLSRIRDPSPPKSERERIIVLAKSVLFMGLILGGVWGVPRLG</sequence>
<feature type="transmembrane region" description="Helical" evidence="1">
    <location>
        <begin position="42"/>
        <end position="59"/>
    </location>
</feature>
<evidence type="ECO:0000313" key="2">
    <source>
        <dbReference type="EMBL" id="ERG90524.1"/>
    </source>
</evidence>
<dbReference type="Proteomes" id="UP000030649">
    <property type="component" value="Unassembled WGS sequence"/>
</dbReference>
<keyword evidence="1" id="KW-1133">Transmembrane helix</keyword>
<protein>
    <submittedName>
        <fullName evidence="2">Uncharacterized protein</fullName>
    </submittedName>
</protein>
<organism evidence="2 3">
    <name type="scientific">Haloquadratum walsbyi J07HQW1</name>
    <dbReference type="NCBI Taxonomy" id="1238424"/>
    <lineage>
        <taxon>Archaea</taxon>
        <taxon>Methanobacteriati</taxon>
        <taxon>Methanobacteriota</taxon>
        <taxon>Stenosarchaea group</taxon>
        <taxon>Halobacteria</taxon>
        <taxon>Halobacteriales</taxon>
        <taxon>Haloferacaceae</taxon>
        <taxon>Haloquadratum</taxon>
    </lineage>
</organism>
<evidence type="ECO:0000256" key="1">
    <source>
        <dbReference type="SAM" id="Phobius"/>
    </source>
</evidence>
<dbReference type="EMBL" id="KE356560">
    <property type="protein sequence ID" value="ERG90524.1"/>
    <property type="molecule type" value="Genomic_DNA"/>
</dbReference>
<reference evidence="2 3" key="1">
    <citation type="journal article" date="2013" name="PLoS ONE">
        <title>Assembly-driven community genomics of a hypersaline microbial ecosystem.</title>
        <authorList>
            <person name="Podell S."/>
            <person name="Ugalde J.A."/>
            <person name="Narasingarao P."/>
            <person name="Banfield J.F."/>
            <person name="Heidelberg K.B."/>
            <person name="Allen E.E."/>
        </authorList>
    </citation>
    <scope>NUCLEOTIDE SEQUENCE [LARGE SCALE GENOMIC DNA]</scope>
    <source>
        <strain evidence="3">J07HQW1</strain>
    </source>
</reference>
<accession>U1MLI3</accession>
<keyword evidence="1" id="KW-0812">Transmembrane</keyword>
<keyword evidence="1" id="KW-0472">Membrane</keyword>
<feature type="transmembrane region" description="Helical" evidence="1">
    <location>
        <begin position="12"/>
        <end position="36"/>
    </location>
</feature>
<dbReference type="HOGENOM" id="CLU_2270988_0_0_2"/>
<gene>
    <name evidence="2" type="ORF">J07HQW1_00547</name>
</gene>
<evidence type="ECO:0000313" key="3">
    <source>
        <dbReference type="Proteomes" id="UP000030649"/>
    </source>
</evidence>
<feature type="transmembrane region" description="Helical" evidence="1">
    <location>
        <begin position="80"/>
        <end position="98"/>
    </location>
</feature>
<proteinExistence type="predicted"/>